<dbReference type="AlphaFoldDB" id="A0A517STC7"/>
<accession>A0A517STC7</accession>
<keyword evidence="2" id="KW-1185">Reference proteome</keyword>
<organism evidence="1 2">
    <name type="scientific">Stieleria bergensis</name>
    <dbReference type="NCBI Taxonomy" id="2528025"/>
    <lineage>
        <taxon>Bacteria</taxon>
        <taxon>Pseudomonadati</taxon>
        <taxon>Planctomycetota</taxon>
        <taxon>Planctomycetia</taxon>
        <taxon>Pirellulales</taxon>
        <taxon>Pirellulaceae</taxon>
        <taxon>Stieleria</taxon>
    </lineage>
</organism>
<dbReference type="EMBL" id="CP036272">
    <property type="protein sequence ID" value="QDT59384.1"/>
    <property type="molecule type" value="Genomic_DNA"/>
</dbReference>
<name>A0A517STC7_9BACT</name>
<reference evidence="1 2" key="1">
    <citation type="submission" date="2019-02" db="EMBL/GenBank/DDBJ databases">
        <title>Deep-cultivation of Planctomycetes and their phenomic and genomic characterization uncovers novel biology.</title>
        <authorList>
            <person name="Wiegand S."/>
            <person name="Jogler M."/>
            <person name="Boedeker C."/>
            <person name="Pinto D."/>
            <person name="Vollmers J."/>
            <person name="Rivas-Marin E."/>
            <person name="Kohn T."/>
            <person name="Peeters S.H."/>
            <person name="Heuer A."/>
            <person name="Rast P."/>
            <person name="Oberbeckmann S."/>
            <person name="Bunk B."/>
            <person name="Jeske O."/>
            <person name="Meyerdierks A."/>
            <person name="Storesund J.E."/>
            <person name="Kallscheuer N."/>
            <person name="Luecker S."/>
            <person name="Lage O.M."/>
            <person name="Pohl T."/>
            <person name="Merkel B.J."/>
            <person name="Hornburger P."/>
            <person name="Mueller R.-W."/>
            <person name="Bruemmer F."/>
            <person name="Labrenz M."/>
            <person name="Spormann A.M."/>
            <person name="Op den Camp H."/>
            <person name="Overmann J."/>
            <person name="Amann R."/>
            <person name="Jetten M.S.M."/>
            <person name="Mascher T."/>
            <person name="Medema M.H."/>
            <person name="Devos D.P."/>
            <person name="Kaster A.-K."/>
            <person name="Ovreas L."/>
            <person name="Rohde M."/>
            <person name="Galperin M.Y."/>
            <person name="Jogler C."/>
        </authorList>
    </citation>
    <scope>NUCLEOTIDE SEQUENCE [LARGE SCALE GENOMIC DNA]</scope>
    <source>
        <strain evidence="1 2">SV_7m_r</strain>
    </source>
</reference>
<dbReference type="Proteomes" id="UP000315003">
    <property type="component" value="Chromosome"/>
</dbReference>
<gene>
    <name evidence="1" type="ORF">SV7mr_18910</name>
</gene>
<proteinExistence type="predicted"/>
<protein>
    <submittedName>
        <fullName evidence="1">Uncharacterized protein</fullName>
    </submittedName>
</protein>
<sequence length="57" mass="6377">MAPTKADSKRPTRYKPSPADVVQRDVVLPLLVFCLDFHEFPCVLRSDDHVGARGVLL</sequence>
<evidence type="ECO:0000313" key="1">
    <source>
        <dbReference type="EMBL" id="QDT59384.1"/>
    </source>
</evidence>
<evidence type="ECO:0000313" key="2">
    <source>
        <dbReference type="Proteomes" id="UP000315003"/>
    </source>
</evidence>